<feature type="transmembrane region" description="Helical" evidence="2">
    <location>
        <begin position="214"/>
        <end position="231"/>
    </location>
</feature>
<dbReference type="Pfam" id="PF13386">
    <property type="entry name" value="DsbD_2"/>
    <property type="match status" value="1"/>
</dbReference>
<dbReference type="RefSeq" id="WP_344950643.1">
    <property type="nucleotide sequence ID" value="NZ_BAAAZG010000029.1"/>
</dbReference>
<feature type="transmembrane region" description="Helical" evidence="2">
    <location>
        <begin position="155"/>
        <end position="177"/>
    </location>
</feature>
<feature type="transmembrane region" description="Helical" evidence="2">
    <location>
        <begin position="183"/>
        <end position="207"/>
    </location>
</feature>
<keyword evidence="2" id="KW-1133">Transmembrane helix</keyword>
<proteinExistence type="predicted"/>
<dbReference type="EMBL" id="BAAAZG010000029">
    <property type="protein sequence ID" value="GAA4080989.1"/>
    <property type="molecule type" value="Genomic_DNA"/>
</dbReference>
<gene>
    <name evidence="5" type="ORF">GCM10022214_44570</name>
</gene>
<sequence>MDAPALFAAGAATGLLAGVTTCAAVQLGLLTGAIRDTERPSGPVAAFLTARLGAHTCLGAVLGMVGGAVQPGPRVRGALLALAAVALLLFALDLLGVRPVRRLLPRHGDTCHAPAAGAASAEVDRPSCHAAGSPGADGSAPSTRRPGSGSRWRPAALGAATVLLPCGLTLSAELMAVASRSPVGGAAVMAGFVMGGAPVFGLVGVALGRLRGRLTPLVAVALLAVAGWTLLSGLRLGGWMPAGGGGDTAAADASAVHVDASGRQIVTIWALDRGYRPAVVAARAGVPTVLVLRTADTRGHTRAFTIPSRDVDIVLPVNGDTRVDLGAPRAGRLNFVCASGHYPGSITFR</sequence>
<dbReference type="InterPro" id="IPR008972">
    <property type="entry name" value="Cupredoxin"/>
</dbReference>
<keyword evidence="2" id="KW-0472">Membrane</keyword>
<dbReference type="Proteomes" id="UP001500683">
    <property type="component" value="Unassembled WGS sequence"/>
</dbReference>
<dbReference type="InterPro" id="IPR028096">
    <property type="entry name" value="EfeO_Cupredoxin"/>
</dbReference>
<feature type="region of interest" description="Disordered" evidence="1">
    <location>
        <begin position="122"/>
        <end position="151"/>
    </location>
</feature>
<comment type="caution">
    <text evidence="5">The sequence shown here is derived from an EMBL/GenBank/DDBJ whole genome shotgun (WGS) entry which is preliminary data.</text>
</comment>
<evidence type="ECO:0000256" key="1">
    <source>
        <dbReference type="SAM" id="MobiDB-lite"/>
    </source>
</evidence>
<evidence type="ECO:0000313" key="5">
    <source>
        <dbReference type="EMBL" id="GAA4080989.1"/>
    </source>
</evidence>
<dbReference type="Gene3D" id="2.60.40.420">
    <property type="entry name" value="Cupredoxins - blue copper proteins"/>
    <property type="match status" value="1"/>
</dbReference>
<feature type="transmembrane region" description="Helical" evidence="2">
    <location>
        <begin position="78"/>
        <end position="97"/>
    </location>
</feature>
<keyword evidence="2" id="KW-0812">Transmembrane</keyword>
<protein>
    <recommendedName>
        <fullName evidence="7">Sulfite exporter TauE/SafE family protein</fullName>
    </recommendedName>
</protein>
<evidence type="ECO:0000256" key="2">
    <source>
        <dbReference type="SAM" id="Phobius"/>
    </source>
</evidence>
<feature type="domain" description="EfeO-type cupredoxin-like" evidence="4">
    <location>
        <begin position="258"/>
        <end position="345"/>
    </location>
</feature>
<reference evidence="6" key="1">
    <citation type="journal article" date="2019" name="Int. J. Syst. Evol. Microbiol.">
        <title>The Global Catalogue of Microorganisms (GCM) 10K type strain sequencing project: providing services to taxonomists for standard genome sequencing and annotation.</title>
        <authorList>
            <consortium name="The Broad Institute Genomics Platform"/>
            <consortium name="The Broad Institute Genome Sequencing Center for Infectious Disease"/>
            <person name="Wu L."/>
            <person name="Ma J."/>
        </authorList>
    </citation>
    <scope>NUCLEOTIDE SEQUENCE [LARGE SCALE GENOMIC DNA]</scope>
    <source>
        <strain evidence="6">JCM 16702</strain>
    </source>
</reference>
<evidence type="ECO:0008006" key="7">
    <source>
        <dbReference type="Google" id="ProtNLM"/>
    </source>
</evidence>
<evidence type="ECO:0000259" key="4">
    <source>
        <dbReference type="Pfam" id="PF13473"/>
    </source>
</evidence>
<dbReference type="Pfam" id="PF13473">
    <property type="entry name" value="Cupredoxin_1"/>
    <property type="match status" value="1"/>
</dbReference>
<keyword evidence="6" id="KW-1185">Reference proteome</keyword>
<evidence type="ECO:0000259" key="3">
    <source>
        <dbReference type="Pfam" id="PF13386"/>
    </source>
</evidence>
<dbReference type="InterPro" id="IPR039447">
    <property type="entry name" value="UreH-like_TM_dom"/>
</dbReference>
<evidence type="ECO:0000313" key="6">
    <source>
        <dbReference type="Proteomes" id="UP001500683"/>
    </source>
</evidence>
<feature type="domain" description="Urease accessory protein UreH-like transmembrane" evidence="3">
    <location>
        <begin position="149"/>
        <end position="219"/>
    </location>
</feature>
<organism evidence="5 6">
    <name type="scientific">Actinomadura miaoliensis</name>
    <dbReference type="NCBI Taxonomy" id="430685"/>
    <lineage>
        <taxon>Bacteria</taxon>
        <taxon>Bacillati</taxon>
        <taxon>Actinomycetota</taxon>
        <taxon>Actinomycetes</taxon>
        <taxon>Streptosporangiales</taxon>
        <taxon>Thermomonosporaceae</taxon>
        <taxon>Actinomadura</taxon>
    </lineage>
</organism>
<accession>A0ABP7W4S0</accession>
<feature type="compositionally biased region" description="Low complexity" evidence="1">
    <location>
        <begin position="130"/>
        <end position="142"/>
    </location>
</feature>
<name>A0ABP7W4S0_9ACTN</name>
<dbReference type="SUPFAM" id="SSF49503">
    <property type="entry name" value="Cupredoxins"/>
    <property type="match status" value="1"/>
</dbReference>